<accession>A0A645BSQ4</accession>
<proteinExistence type="predicted"/>
<dbReference type="EMBL" id="VSSQ01022211">
    <property type="protein sequence ID" value="MPM68355.1"/>
    <property type="molecule type" value="Genomic_DNA"/>
</dbReference>
<dbReference type="NCBIfam" id="NF045669">
    <property type="entry name" value="DVU1555_fam_CGA"/>
    <property type="match status" value="1"/>
</dbReference>
<evidence type="ECO:0000313" key="1">
    <source>
        <dbReference type="EMBL" id="MPM68355.1"/>
    </source>
</evidence>
<sequence length="128" mass="13800">METFEMDDFQMRLASLSAEGYHCSQILLLLALERTGRENPDLLRALGGVSRGVAEGSETCGALLGGACLLGFYAGKGQSDEGEHPVFRSMLRDLAEWFRAEAGLPGGSARCADILEAFGKTRCPMLVR</sequence>
<evidence type="ECO:0008006" key="2">
    <source>
        <dbReference type="Google" id="ProtNLM"/>
    </source>
</evidence>
<name>A0A645BSQ4_9ZZZZ</name>
<dbReference type="Pfam" id="PF09719">
    <property type="entry name" value="C_GCAxxG_C_C"/>
    <property type="match status" value="1"/>
</dbReference>
<reference evidence="1" key="1">
    <citation type="submission" date="2019-08" db="EMBL/GenBank/DDBJ databases">
        <authorList>
            <person name="Kucharzyk K."/>
            <person name="Murdoch R.W."/>
            <person name="Higgins S."/>
            <person name="Loffler F."/>
        </authorList>
    </citation>
    <scope>NUCLEOTIDE SEQUENCE</scope>
</reference>
<protein>
    <recommendedName>
        <fullName evidence="2">C_GCAxxG_C_C family protein</fullName>
    </recommendedName>
</protein>
<dbReference type="AlphaFoldDB" id="A0A645BSQ4"/>
<dbReference type="InterPro" id="IPR010181">
    <property type="entry name" value="CGCAxxGCC_motif"/>
</dbReference>
<gene>
    <name evidence="1" type="ORF">SDC9_115287</name>
</gene>
<comment type="caution">
    <text evidence="1">The sequence shown here is derived from an EMBL/GenBank/DDBJ whole genome shotgun (WGS) entry which is preliminary data.</text>
</comment>
<organism evidence="1">
    <name type="scientific">bioreactor metagenome</name>
    <dbReference type="NCBI Taxonomy" id="1076179"/>
    <lineage>
        <taxon>unclassified sequences</taxon>
        <taxon>metagenomes</taxon>
        <taxon>ecological metagenomes</taxon>
    </lineage>
</organism>